<sequence>MPDGYEYSGETNVQTSKLRGDTRERYASRDIVRQHARSFRRADDSTSPRLIYSEATVYQQASHAASQLRDIRDTFESNSGEIETVELASGVTGIQVTHTNDRGTKNTLIYYHTSNLVLLVITSGQDQFYPERTQKLLVKMISDTG</sequence>
<evidence type="ECO:0000313" key="3">
    <source>
        <dbReference type="Proteomes" id="UP000605784"/>
    </source>
</evidence>
<keyword evidence="3" id="KW-1185">Reference proteome</keyword>
<dbReference type="AlphaFoldDB" id="A0A830GKP0"/>
<evidence type="ECO:0000256" key="1">
    <source>
        <dbReference type="SAM" id="MobiDB-lite"/>
    </source>
</evidence>
<dbReference type="EMBL" id="BMOU01000003">
    <property type="protein sequence ID" value="GGN93929.1"/>
    <property type="molecule type" value="Genomic_DNA"/>
</dbReference>
<accession>A0A830GKP0</accession>
<gene>
    <name evidence="2" type="ORF">GCM10009030_19760</name>
</gene>
<reference evidence="2" key="1">
    <citation type="journal article" date="2014" name="Int. J. Syst. Evol. Microbiol.">
        <title>Complete genome sequence of Corynebacterium casei LMG S-19264T (=DSM 44701T), isolated from a smear-ripened cheese.</title>
        <authorList>
            <consortium name="US DOE Joint Genome Institute (JGI-PGF)"/>
            <person name="Walter F."/>
            <person name="Albersmeier A."/>
            <person name="Kalinowski J."/>
            <person name="Ruckert C."/>
        </authorList>
    </citation>
    <scope>NUCLEOTIDE SEQUENCE</scope>
    <source>
        <strain evidence="2">JCM 17820</strain>
    </source>
</reference>
<protein>
    <submittedName>
        <fullName evidence="2">Uncharacterized protein</fullName>
    </submittedName>
</protein>
<proteinExistence type="predicted"/>
<comment type="caution">
    <text evidence="2">The sequence shown here is derived from an EMBL/GenBank/DDBJ whole genome shotgun (WGS) entry which is preliminary data.</text>
</comment>
<evidence type="ECO:0000313" key="2">
    <source>
        <dbReference type="EMBL" id="GGN93929.1"/>
    </source>
</evidence>
<feature type="region of interest" description="Disordered" evidence="1">
    <location>
        <begin position="1"/>
        <end position="22"/>
    </location>
</feature>
<name>A0A830GKP0_9EURY</name>
<reference evidence="2" key="2">
    <citation type="submission" date="2020-09" db="EMBL/GenBank/DDBJ databases">
        <authorList>
            <person name="Sun Q."/>
            <person name="Ohkuma M."/>
        </authorList>
    </citation>
    <scope>NUCLEOTIDE SEQUENCE</scope>
    <source>
        <strain evidence="2">JCM 17820</strain>
    </source>
</reference>
<organism evidence="2 3">
    <name type="scientific">Haloarcula pellucida</name>
    <dbReference type="NCBI Taxonomy" id="1427151"/>
    <lineage>
        <taxon>Archaea</taxon>
        <taxon>Methanobacteriati</taxon>
        <taxon>Methanobacteriota</taxon>
        <taxon>Stenosarchaea group</taxon>
        <taxon>Halobacteria</taxon>
        <taxon>Halobacteriales</taxon>
        <taxon>Haloarculaceae</taxon>
        <taxon>Haloarcula</taxon>
    </lineage>
</organism>
<dbReference type="Proteomes" id="UP000605784">
    <property type="component" value="Unassembled WGS sequence"/>
</dbReference>